<dbReference type="Gramene" id="PRQ38810">
    <property type="protein sequence ID" value="PRQ38810"/>
    <property type="gene ID" value="RchiOBHm_Chr4g0418091"/>
</dbReference>
<reference evidence="1 2" key="1">
    <citation type="journal article" date="2018" name="Nat. Genet.">
        <title>The Rosa genome provides new insights in the design of modern roses.</title>
        <authorList>
            <person name="Bendahmane M."/>
        </authorList>
    </citation>
    <scope>NUCLEOTIDE SEQUENCE [LARGE SCALE GENOMIC DNA]</scope>
    <source>
        <strain evidence="2">cv. Old Blush</strain>
    </source>
</reference>
<evidence type="ECO:0000313" key="2">
    <source>
        <dbReference type="Proteomes" id="UP000238479"/>
    </source>
</evidence>
<name>A0A2P6QXA3_ROSCH</name>
<proteinExistence type="predicted"/>
<keyword evidence="2" id="KW-1185">Reference proteome</keyword>
<sequence>MCFVSAQVQTLRKARKSTLCNKVPATQAVNLGLLQFVAKMEPADVLITSFGVHIARSLRFGSQGLVP</sequence>
<protein>
    <submittedName>
        <fullName evidence="1">Uncharacterized protein</fullName>
    </submittedName>
</protein>
<gene>
    <name evidence="1" type="ORF">RchiOBHm_Chr4g0418091</name>
</gene>
<dbReference type="AlphaFoldDB" id="A0A2P6QXA3"/>
<organism evidence="1 2">
    <name type="scientific">Rosa chinensis</name>
    <name type="common">China rose</name>
    <dbReference type="NCBI Taxonomy" id="74649"/>
    <lineage>
        <taxon>Eukaryota</taxon>
        <taxon>Viridiplantae</taxon>
        <taxon>Streptophyta</taxon>
        <taxon>Embryophyta</taxon>
        <taxon>Tracheophyta</taxon>
        <taxon>Spermatophyta</taxon>
        <taxon>Magnoliopsida</taxon>
        <taxon>eudicotyledons</taxon>
        <taxon>Gunneridae</taxon>
        <taxon>Pentapetalae</taxon>
        <taxon>rosids</taxon>
        <taxon>fabids</taxon>
        <taxon>Rosales</taxon>
        <taxon>Rosaceae</taxon>
        <taxon>Rosoideae</taxon>
        <taxon>Rosoideae incertae sedis</taxon>
        <taxon>Rosa</taxon>
    </lineage>
</organism>
<accession>A0A2P6QXA3</accession>
<evidence type="ECO:0000313" key="1">
    <source>
        <dbReference type="EMBL" id="PRQ38810.1"/>
    </source>
</evidence>
<dbReference type="EMBL" id="PDCK01000042">
    <property type="protein sequence ID" value="PRQ38810.1"/>
    <property type="molecule type" value="Genomic_DNA"/>
</dbReference>
<comment type="caution">
    <text evidence="1">The sequence shown here is derived from an EMBL/GenBank/DDBJ whole genome shotgun (WGS) entry which is preliminary data.</text>
</comment>
<dbReference type="Proteomes" id="UP000238479">
    <property type="component" value="Chromosome 4"/>
</dbReference>